<keyword evidence="8" id="KW-0808">Transferase</keyword>
<dbReference type="InterPro" id="IPR012337">
    <property type="entry name" value="RNaseH-like_sf"/>
</dbReference>
<accession>A0A699HI80</accession>
<evidence type="ECO:0000256" key="6">
    <source>
        <dbReference type="ARBA" id="ARBA00022908"/>
    </source>
</evidence>
<dbReference type="EMBL" id="BKCJ010160478">
    <property type="protein sequence ID" value="GEY21452.1"/>
    <property type="molecule type" value="Genomic_DNA"/>
</dbReference>
<evidence type="ECO:0000256" key="1">
    <source>
        <dbReference type="ARBA" id="ARBA00022722"/>
    </source>
</evidence>
<dbReference type="GO" id="GO:0016787">
    <property type="term" value="F:hydrolase activity"/>
    <property type="evidence" value="ECO:0007669"/>
    <property type="project" value="UniProtKB-KW"/>
</dbReference>
<dbReference type="PANTHER" id="PTHR42648">
    <property type="entry name" value="TRANSPOSASE, PUTATIVE-RELATED"/>
    <property type="match status" value="1"/>
</dbReference>
<evidence type="ECO:0000313" key="12">
    <source>
        <dbReference type="EMBL" id="GEY21452.1"/>
    </source>
</evidence>
<dbReference type="AlphaFoldDB" id="A0A699HI80"/>
<evidence type="ECO:0000256" key="5">
    <source>
        <dbReference type="ARBA" id="ARBA00022842"/>
    </source>
</evidence>
<dbReference type="Pfam" id="PF13976">
    <property type="entry name" value="gag_pre-integrs"/>
    <property type="match status" value="1"/>
</dbReference>
<organism evidence="12">
    <name type="scientific">Tanacetum cinerariifolium</name>
    <name type="common">Dalmatian daisy</name>
    <name type="synonym">Chrysanthemum cinerariifolium</name>
    <dbReference type="NCBI Taxonomy" id="118510"/>
    <lineage>
        <taxon>Eukaryota</taxon>
        <taxon>Viridiplantae</taxon>
        <taxon>Streptophyta</taxon>
        <taxon>Embryophyta</taxon>
        <taxon>Tracheophyta</taxon>
        <taxon>Spermatophyta</taxon>
        <taxon>Magnoliopsida</taxon>
        <taxon>eudicotyledons</taxon>
        <taxon>Gunneridae</taxon>
        <taxon>Pentapetalae</taxon>
        <taxon>asterids</taxon>
        <taxon>campanulids</taxon>
        <taxon>Asterales</taxon>
        <taxon>Asteraceae</taxon>
        <taxon>Asteroideae</taxon>
        <taxon>Anthemideae</taxon>
        <taxon>Anthemidinae</taxon>
        <taxon>Tanacetum</taxon>
    </lineage>
</organism>
<evidence type="ECO:0000256" key="2">
    <source>
        <dbReference type="ARBA" id="ARBA00022723"/>
    </source>
</evidence>
<keyword evidence="1" id="KW-0540">Nuclease</keyword>
<keyword evidence="6" id="KW-0229">DNA integration</keyword>
<dbReference type="GO" id="GO:0015074">
    <property type="term" value="P:DNA integration"/>
    <property type="evidence" value="ECO:0007669"/>
    <property type="project" value="UniProtKB-KW"/>
</dbReference>
<evidence type="ECO:0000256" key="3">
    <source>
        <dbReference type="ARBA" id="ARBA00022759"/>
    </source>
</evidence>
<proteinExistence type="predicted"/>
<keyword evidence="4" id="KW-0378">Hydrolase</keyword>
<dbReference type="GO" id="GO:0046872">
    <property type="term" value="F:metal ion binding"/>
    <property type="evidence" value="ECO:0007669"/>
    <property type="project" value="UniProtKB-KW"/>
</dbReference>
<evidence type="ECO:0000256" key="7">
    <source>
        <dbReference type="ARBA" id="ARBA00022918"/>
    </source>
</evidence>
<dbReference type="SUPFAM" id="SSF53098">
    <property type="entry name" value="Ribonuclease H-like"/>
    <property type="match status" value="1"/>
</dbReference>
<keyword evidence="9" id="KW-0233">DNA recombination</keyword>
<feature type="compositionally biased region" description="Polar residues" evidence="10">
    <location>
        <begin position="345"/>
        <end position="387"/>
    </location>
</feature>
<dbReference type="InterPro" id="IPR036397">
    <property type="entry name" value="RNaseH_sf"/>
</dbReference>
<keyword evidence="5" id="KW-0460">Magnesium</keyword>
<gene>
    <name evidence="12" type="ORF">Tci_393426</name>
</gene>
<keyword evidence="8" id="KW-0239">DNA-directed DNA polymerase</keyword>
<feature type="region of interest" description="Disordered" evidence="10">
    <location>
        <begin position="340"/>
        <end position="422"/>
    </location>
</feature>
<keyword evidence="8" id="KW-0548">Nucleotidyltransferase</keyword>
<dbReference type="GO" id="GO:0004519">
    <property type="term" value="F:endonuclease activity"/>
    <property type="evidence" value="ECO:0007669"/>
    <property type="project" value="UniProtKB-KW"/>
</dbReference>
<feature type="compositionally biased region" description="Polar residues" evidence="10">
    <location>
        <begin position="967"/>
        <end position="994"/>
    </location>
</feature>
<dbReference type="GO" id="GO:0003887">
    <property type="term" value="F:DNA-directed DNA polymerase activity"/>
    <property type="evidence" value="ECO:0007669"/>
    <property type="project" value="UniProtKB-KW"/>
</dbReference>
<evidence type="ECO:0000256" key="9">
    <source>
        <dbReference type="ARBA" id="ARBA00023172"/>
    </source>
</evidence>
<feature type="domain" description="GAG-pre-integrase" evidence="11">
    <location>
        <begin position="664"/>
        <end position="736"/>
    </location>
</feature>
<dbReference type="InterPro" id="IPR025724">
    <property type="entry name" value="GAG-pre-integrase_dom"/>
</dbReference>
<sequence length="1070" mass="120296">MKDVLKENERLLEQAISTDIMNIVVNANVNYACKTVNEYERCVTIETELQRDFIKNECYDKLFKQFTTLEKYCVSLEIDTQLKQEVFQTNNSLSQPSAPTFDQLFEINYLKAQSQEKDTIIMKLKERIKSLSGNMKEEKIKRELDEIETINIELDHRLTKLIAENAHLKQTYKQLYDSIIITCSIKELCDDLIKQVNIKSAENSDLNASLQEKVLVNTALKDTISKLKGKDVVNEAVTLHPIDLELLKIDAAPLAPKLGNNRTTHNDYLKHTQDETANLREIVKNERLLNPLNTSLDYACKYTKRIQELLIILKQTCPCINDFGTKLMVVTPTNNNKRIRFTEHIPSSGNTPTKTPSSTNLVSNKPMISSTGVTLPTSASGSQSQGNTKKDRIQQTQSRAKNNKLEDHPRNVRPSLHNKKSVVNNKAISSIPNSKLNVNSNLKCATCNGCLFSDNHDSCVLVFINSVIARVKSKSAKKPVNRKIWQPTGKMFTTIGHKWRPTGQTFTLVENVFPLTRINTTAIVPHRIPIPIESNTSKHVVTLVYLRKSKETKKKVPVSNSKINKSLIANKKEPNKSWGSTISNVSSSTVECRNDHVAKIMGYGDYKIGNVTILRVYFLEGLGHNLFSVGQFCDSDLEVAFCQHTCFIRNLDGVDLLTGSRGNNLYTLSLINMMMSSLICLLSKASKTKSWLWHRHLSHLNFGVINHLARQGLVRGLPKLKFEKVHLCSACAMGKSKKKSHKPKSEDTNQEKLYLLHMDLCGPMHVESVLVRRIRTDNGTEFVNQMLREYYEQVGISHETSVARSLQQNDIVKRQAVATACYTQNRSIIRLHLGKTPYELLHNKLPGLTFLHVFGALCYPTSDSDNLGKRTRRIVETIHVDFDELTVMAFEQRSSGPALNEMTPATTSLGLVEKPSSSTPYVPPLRNDWDLLFQLLFDELLTPPPSVDPQAPKVIAPISNVIPPVQAESTSSPSSTIVDQDAPSPSKSQTTPETQYSVIPHDVEEDIHDIEVSHMGNDPLFGMPISEVPSNNSSSMVSPHIIVHADHQIPQHNSKWTKDHPLNNIIGQLS</sequence>
<reference evidence="12" key="1">
    <citation type="journal article" date="2019" name="Sci. Rep.">
        <title>Draft genome of Tanacetum cinerariifolium, the natural source of mosquito coil.</title>
        <authorList>
            <person name="Yamashiro T."/>
            <person name="Shiraishi A."/>
            <person name="Satake H."/>
            <person name="Nakayama K."/>
        </authorList>
    </citation>
    <scope>NUCLEOTIDE SEQUENCE</scope>
</reference>
<feature type="region of interest" description="Disordered" evidence="10">
    <location>
        <begin position="965"/>
        <end position="994"/>
    </location>
</feature>
<evidence type="ECO:0000256" key="4">
    <source>
        <dbReference type="ARBA" id="ARBA00022801"/>
    </source>
</evidence>
<dbReference type="InterPro" id="IPR039537">
    <property type="entry name" value="Retrotran_Ty1/copia-like"/>
</dbReference>
<evidence type="ECO:0000256" key="8">
    <source>
        <dbReference type="ARBA" id="ARBA00022932"/>
    </source>
</evidence>
<dbReference type="Gene3D" id="3.30.420.10">
    <property type="entry name" value="Ribonuclease H-like superfamily/Ribonuclease H"/>
    <property type="match status" value="1"/>
</dbReference>
<evidence type="ECO:0000259" key="11">
    <source>
        <dbReference type="Pfam" id="PF13976"/>
    </source>
</evidence>
<keyword evidence="3" id="KW-0255">Endonuclease</keyword>
<comment type="caution">
    <text evidence="12">The sequence shown here is derived from an EMBL/GenBank/DDBJ whole genome shotgun (WGS) entry which is preliminary data.</text>
</comment>
<evidence type="ECO:0000256" key="10">
    <source>
        <dbReference type="SAM" id="MobiDB-lite"/>
    </source>
</evidence>
<keyword evidence="2" id="KW-0479">Metal-binding</keyword>
<dbReference type="GO" id="GO:0003676">
    <property type="term" value="F:nucleic acid binding"/>
    <property type="evidence" value="ECO:0007669"/>
    <property type="project" value="InterPro"/>
</dbReference>
<keyword evidence="7" id="KW-0695">RNA-directed DNA polymerase</keyword>
<name>A0A699HI80_TANCI</name>
<dbReference type="GO" id="GO:0006310">
    <property type="term" value="P:DNA recombination"/>
    <property type="evidence" value="ECO:0007669"/>
    <property type="project" value="UniProtKB-KW"/>
</dbReference>
<dbReference type="PANTHER" id="PTHR42648:SF11">
    <property type="entry name" value="TRANSPOSON TY4-P GAG-POL POLYPROTEIN"/>
    <property type="match status" value="1"/>
</dbReference>
<dbReference type="GO" id="GO:0003964">
    <property type="term" value="F:RNA-directed DNA polymerase activity"/>
    <property type="evidence" value="ECO:0007669"/>
    <property type="project" value="UniProtKB-KW"/>
</dbReference>
<protein>
    <recommendedName>
        <fullName evidence="11">GAG-pre-integrase domain-containing protein</fullName>
    </recommendedName>
</protein>